<evidence type="ECO:0000256" key="8">
    <source>
        <dbReference type="SAM" id="Phobius"/>
    </source>
</evidence>
<sequence length="312" mass="35327">MKTYNEQTKGVWYAALAYLIWGFLPLYWKPLDQSGSGEILAHRIFWSFVLMLAVMFLLKRKKDLNRDVKILFSSKKQFFSVFIASILISGNWLMYIWAVNNDHVVEASLGYYINPLVNVILGMAVLKERLNSWQIVSFVIAACGVFLLTWQYGKFPWVAIFLALSFGLYGLAKKLGSFDSLTGLTLETMFVVPAAFAYLAYLQWNGSGSFIIGGISITVLLWGAGIVTALPLVLFAQGVKRITMTMTGFLQYIAPTIMLLLGVFLYHETFTEIHLVSFTLIWLALLIFTISKTKWANYLINRKNKNSLSAKI</sequence>
<keyword evidence="11" id="KW-1185">Reference proteome</keyword>
<feature type="transmembrane region" description="Helical" evidence="8">
    <location>
        <begin position="109"/>
        <end position="126"/>
    </location>
</feature>
<evidence type="ECO:0000313" key="10">
    <source>
        <dbReference type="EMBL" id="ANX12528.1"/>
    </source>
</evidence>
<dbReference type="InterPro" id="IPR004626">
    <property type="entry name" value="RarD"/>
</dbReference>
<feature type="transmembrane region" description="Helical" evidence="8">
    <location>
        <begin position="133"/>
        <end position="149"/>
    </location>
</feature>
<dbReference type="InterPro" id="IPR000620">
    <property type="entry name" value="EamA_dom"/>
</dbReference>
<keyword evidence="5 8" id="KW-0812">Transmembrane</keyword>
<feature type="transmembrane region" description="Helical" evidence="8">
    <location>
        <begin position="40"/>
        <end position="58"/>
    </location>
</feature>
<dbReference type="InterPro" id="IPR037185">
    <property type="entry name" value="EmrE-like"/>
</dbReference>
<dbReference type="NCBIfam" id="TIGR00688">
    <property type="entry name" value="rarD"/>
    <property type="match status" value="1"/>
</dbReference>
<gene>
    <name evidence="10" type="ORF">ABE41_010950</name>
</gene>
<dbReference type="Pfam" id="PF00892">
    <property type="entry name" value="EamA"/>
    <property type="match status" value="1"/>
</dbReference>
<feature type="domain" description="EamA" evidence="9">
    <location>
        <begin position="9"/>
        <end position="149"/>
    </location>
</feature>
<dbReference type="RefSeq" id="WP_066290006.1">
    <property type="nucleotide sequence ID" value="NZ_CP016761.1"/>
</dbReference>
<evidence type="ECO:0000256" key="4">
    <source>
        <dbReference type="ARBA" id="ARBA00022475"/>
    </source>
</evidence>
<feature type="transmembrane region" description="Helical" evidence="8">
    <location>
        <begin position="184"/>
        <end position="204"/>
    </location>
</feature>
<evidence type="ECO:0000256" key="2">
    <source>
        <dbReference type="ARBA" id="ARBA00007362"/>
    </source>
</evidence>
<protein>
    <submittedName>
        <fullName evidence="10">Transporter</fullName>
    </submittedName>
</protein>
<evidence type="ECO:0000256" key="6">
    <source>
        <dbReference type="ARBA" id="ARBA00022989"/>
    </source>
</evidence>
<feature type="transmembrane region" description="Helical" evidence="8">
    <location>
        <begin position="248"/>
        <end position="267"/>
    </location>
</feature>
<evidence type="ECO:0000256" key="3">
    <source>
        <dbReference type="ARBA" id="ARBA00022448"/>
    </source>
</evidence>
<dbReference type="AlphaFoldDB" id="A0A1B1Z500"/>
<dbReference type="KEGG" id="far:ABE41_010950"/>
<name>A0A1B1Z500_9BACL</name>
<proteinExistence type="inferred from homology"/>
<evidence type="ECO:0000256" key="1">
    <source>
        <dbReference type="ARBA" id="ARBA00004651"/>
    </source>
</evidence>
<accession>A0A1B1Z500</accession>
<evidence type="ECO:0000256" key="5">
    <source>
        <dbReference type="ARBA" id="ARBA00022692"/>
    </source>
</evidence>
<keyword evidence="7 8" id="KW-0472">Membrane</keyword>
<reference evidence="10 11" key="1">
    <citation type="submission" date="2016-08" db="EMBL/GenBank/DDBJ databases">
        <title>Complete genome sequence of Fictibacillus arsenicus G25-54, a strain with toxicity to nematodes and a potential arsenic-resistance activity.</title>
        <authorList>
            <person name="Zheng Z."/>
        </authorList>
    </citation>
    <scope>NUCLEOTIDE SEQUENCE [LARGE SCALE GENOMIC DNA]</scope>
    <source>
        <strain evidence="10 11">G25-54</strain>
    </source>
</reference>
<dbReference type="STRING" id="255247.ABE41_010950"/>
<comment type="subcellular location">
    <subcellularLocation>
        <location evidence="1">Cell membrane</location>
        <topology evidence="1">Multi-pass membrane protein</topology>
    </subcellularLocation>
</comment>
<feature type="transmembrane region" description="Helical" evidence="8">
    <location>
        <begin position="273"/>
        <end position="290"/>
    </location>
</feature>
<feature type="transmembrane region" description="Helical" evidence="8">
    <location>
        <begin position="155"/>
        <end position="172"/>
    </location>
</feature>
<evidence type="ECO:0000313" key="11">
    <source>
        <dbReference type="Proteomes" id="UP000077412"/>
    </source>
</evidence>
<evidence type="ECO:0000256" key="7">
    <source>
        <dbReference type="ARBA" id="ARBA00023136"/>
    </source>
</evidence>
<feature type="transmembrane region" description="Helical" evidence="8">
    <location>
        <begin position="12"/>
        <end position="28"/>
    </location>
</feature>
<organism evidence="10 11">
    <name type="scientific">Fictibacillus arsenicus</name>
    <dbReference type="NCBI Taxonomy" id="255247"/>
    <lineage>
        <taxon>Bacteria</taxon>
        <taxon>Bacillati</taxon>
        <taxon>Bacillota</taxon>
        <taxon>Bacilli</taxon>
        <taxon>Bacillales</taxon>
        <taxon>Fictibacillaceae</taxon>
        <taxon>Fictibacillus</taxon>
    </lineage>
</organism>
<feature type="transmembrane region" description="Helical" evidence="8">
    <location>
        <begin position="78"/>
        <end position="97"/>
    </location>
</feature>
<dbReference type="GO" id="GO:0005886">
    <property type="term" value="C:plasma membrane"/>
    <property type="evidence" value="ECO:0007669"/>
    <property type="project" value="UniProtKB-SubCell"/>
</dbReference>
<dbReference type="EMBL" id="CP016761">
    <property type="protein sequence ID" value="ANX12528.1"/>
    <property type="molecule type" value="Genomic_DNA"/>
</dbReference>
<dbReference type="Proteomes" id="UP000077412">
    <property type="component" value="Chromosome"/>
</dbReference>
<feature type="transmembrane region" description="Helical" evidence="8">
    <location>
        <begin position="210"/>
        <end position="236"/>
    </location>
</feature>
<dbReference type="PANTHER" id="PTHR22911">
    <property type="entry name" value="ACYL-MALONYL CONDENSING ENZYME-RELATED"/>
    <property type="match status" value="1"/>
</dbReference>
<dbReference type="SUPFAM" id="SSF103481">
    <property type="entry name" value="Multidrug resistance efflux transporter EmrE"/>
    <property type="match status" value="2"/>
</dbReference>
<evidence type="ECO:0000259" key="9">
    <source>
        <dbReference type="Pfam" id="PF00892"/>
    </source>
</evidence>
<comment type="similarity">
    <text evidence="2">Belongs to the EamA transporter family.</text>
</comment>
<dbReference type="PANTHER" id="PTHR22911:SF137">
    <property type="entry name" value="SOLUTE CARRIER FAMILY 35 MEMBER G2-RELATED"/>
    <property type="match status" value="1"/>
</dbReference>
<keyword evidence="3" id="KW-0813">Transport</keyword>
<keyword evidence="4" id="KW-1003">Cell membrane</keyword>
<keyword evidence="6 8" id="KW-1133">Transmembrane helix</keyword>
<dbReference type="OrthoDB" id="369870at2"/>